<sequence length="336" mass="36539">MVACGARRASVRLWLLPYPLHEYEEMFLLQDEVSQYQAQVKDAEDKLAIAFQLRIDVLPLSLTVTETLHSIRLENVAFSRQHALANAVIETRAKSMAQLGVRLKNADADAAVRMAKKHREQLEDCFVAYTAQMAKLRYYLLRSDNRDEGTVPACFQAYITVDDIDRYLLGLTPPRVTVKRPRSPCWVLFCDEASNSAHQAISAPPSAADNVEDESKDSPPVGPPPMHRRLRQHQTSVANPLPSSPSAETASEAGLEASVPSVEPSAATDSEELPESDEEADPVGVPSPTATSSVLDICSVAAPSEASQPASNPFSSPIVTPPRKDGRPIGESLGVM</sequence>
<feature type="compositionally biased region" description="Low complexity" evidence="2">
    <location>
        <begin position="244"/>
        <end position="253"/>
    </location>
</feature>
<gene>
    <name evidence="3" type="ORF">PHPALM_30586</name>
</gene>
<evidence type="ECO:0000313" key="4">
    <source>
        <dbReference type="Proteomes" id="UP000237271"/>
    </source>
</evidence>
<dbReference type="AlphaFoldDB" id="A0A2P4X4S0"/>
<name>A0A2P4X4S0_9STRA</name>
<keyword evidence="4" id="KW-1185">Reference proteome</keyword>
<feature type="compositionally biased region" description="Polar residues" evidence="2">
    <location>
        <begin position="305"/>
        <end position="318"/>
    </location>
</feature>
<feature type="coiled-coil region" evidence="1">
    <location>
        <begin position="26"/>
        <end position="53"/>
    </location>
</feature>
<reference evidence="3 4" key="1">
    <citation type="journal article" date="2017" name="Genome Biol. Evol.">
        <title>Phytophthora megakarya and P. palmivora, closely related causal agents of cacao black pod rot, underwent increases in genome sizes and gene numbers by different mechanisms.</title>
        <authorList>
            <person name="Ali S.S."/>
            <person name="Shao J."/>
            <person name="Lary D.J."/>
            <person name="Kronmiller B."/>
            <person name="Shen D."/>
            <person name="Strem M.D."/>
            <person name="Amoako-Attah I."/>
            <person name="Akrofi A.Y."/>
            <person name="Begoude B.A."/>
            <person name="Ten Hoopen G.M."/>
            <person name="Coulibaly K."/>
            <person name="Kebe B.I."/>
            <person name="Melnick R.L."/>
            <person name="Guiltinan M.J."/>
            <person name="Tyler B.M."/>
            <person name="Meinhardt L.W."/>
            <person name="Bailey B.A."/>
        </authorList>
    </citation>
    <scope>NUCLEOTIDE SEQUENCE [LARGE SCALE GENOMIC DNA]</scope>
    <source>
        <strain evidence="4">sbr112.9</strain>
    </source>
</reference>
<feature type="compositionally biased region" description="Acidic residues" evidence="2">
    <location>
        <begin position="269"/>
        <end position="281"/>
    </location>
</feature>
<feature type="region of interest" description="Disordered" evidence="2">
    <location>
        <begin position="303"/>
        <end position="336"/>
    </location>
</feature>
<organism evidence="3 4">
    <name type="scientific">Phytophthora palmivora</name>
    <dbReference type="NCBI Taxonomy" id="4796"/>
    <lineage>
        <taxon>Eukaryota</taxon>
        <taxon>Sar</taxon>
        <taxon>Stramenopiles</taxon>
        <taxon>Oomycota</taxon>
        <taxon>Peronosporomycetes</taxon>
        <taxon>Peronosporales</taxon>
        <taxon>Peronosporaceae</taxon>
        <taxon>Phytophthora</taxon>
    </lineage>
</organism>
<evidence type="ECO:0000313" key="3">
    <source>
        <dbReference type="EMBL" id="POM60547.1"/>
    </source>
</evidence>
<dbReference type="Proteomes" id="UP000237271">
    <property type="component" value="Unassembled WGS sequence"/>
</dbReference>
<evidence type="ECO:0000256" key="1">
    <source>
        <dbReference type="SAM" id="Coils"/>
    </source>
</evidence>
<feature type="region of interest" description="Disordered" evidence="2">
    <location>
        <begin position="200"/>
        <end position="291"/>
    </location>
</feature>
<dbReference type="EMBL" id="NCKW01016855">
    <property type="protein sequence ID" value="POM60547.1"/>
    <property type="molecule type" value="Genomic_DNA"/>
</dbReference>
<keyword evidence="1" id="KW-0175">Coiled coil</keyword>
<accession>A0A2P4X4S0</accession>
<evidence type="ECO:0000256" key="2">
    <source>
        <dbReference type="SAM" id="MobiDB-lite"/>
    </source>
</evidence>
<protein>
    <submittedName>
        <fullName evidence="3">Uncharacterized protein</fullName>
    </submittedName>
</protein>
<comment type="caution">
    <text evidence="3">The sequence shown here is derived from an EMBL/GenBank/DDBJ whole genome shotgun (WGS) entry which is preliminary data.</text>
</comment>
<proteinExistence type="predicted"/>